<dbReference type="SUPFAM" id="SSF56349">
    <property type="entry name" value="DNA breaking-rejoining enzymes"/>
    <property type="match status" value="1"/>
</dbReference>
<dbReference type="InterPro" id="IPR011010">
    <property type="entry name" value="DNA_brk_join_enz"/>
</dbReference>
<dbReference type="InterPro" id="IPR013762">
    <property type="entry name" value="Integrase-like_cat_sf"/>
</dbReference>
<evidence type="ECO:0000313" key="4">
    <source>
        <dbReference type="Proteomes" id="UP001165080"/>
    </source>
</evidence>
<protein>
    <submittedName>
        <fullName evidence="3">Protein ubiquitination</fullName>
    </submittedName>
</protein>
<dbReference type="AlphaFoldDB" id="A0A9W6BRZ4"/>
<reference evidence="3 4" key="1">
    <citation type="journal article" date="2023" name="Commun. Biol.">
        <title>Reorganization of the ancestral sex-determining regions during the evolution of trioecy in Pleodorina starrii.</title>
        <authorList>
            <person name="Takahashi K."/>
            <person name="Suzuki S."/>
            <person name="Kawai-Toyooka H."/>
            <person name="Yamamoto K."/>
            <person name="Hamaji T."/>
            <person name="Ootsuki R."/>
            <person name="Yamaguchi H."/>
            <person name="Kawachi M."/>
            <person name="Higashiyama T."/>
            <person name="Nozaki H."/>
        </authorList>
    </citation>
    <scope>NUCLEOTIDE SEQUENCE [LARGE SCALE GENOMIC DNA]</scope>
    <source>
        <strain evidence="3 4">NIES-4479</strain>
    </source>
</reference>
<dbReference type="GO" id="GO:0015074">
    <property type="term" value="P:DNA integration"/>
    <property type="evidence" value="ECO:0007669"/>
    <property type="project" value="InterPro"/>
</dbReference>
<sequence length="199" mass="20986">MLGKSDQRGVGAVVYLAGMTSSGVPVGRIVERHLSLAKEQGATNGQPLFTPGARRGRGVGMGKGKISVELRVLLKGLQADVPGVAVDLRRVASHSLRRGGTTAAANAGVEEIKEHGRWRSSAVLVYVQRAVVAEWAWGRARSLWSCACCSRGSRRTCRAWQWTCGASPPTASGGAGPRRPPTPGSRRSRSTGGGARARY</sequence>
<proteinExistence type="predicted"/>
<feature type="region of interest" description="Disordered" evidence="2">
    <location>
        <begin position="168"/>
        <end position="199"/>
    </location>
</feature>
<name>A0A9W6BRZ4_9CHLO</name>
<keyword evidence="1" id="KW-0233">DNA recombination</keyword>
<evidence type="ECO:0000256" key="2">
    <source>
        <dbReference type="SAM" id="MobiDB-lite"/>
    </source>
</evidence>
<dbReference type="Proteomes" id="UP001165080">
    <property type="component" value="Unassembled WGS sequence"/>
</dbReference>
<accession>A0A9W6BRZ4</accession>
<gene>
    <name evidence="3" type="primary">PLESTB001717</name>
    <name evidence="3" type="ORF">PLESTB_001177700</name>
</gene>
<dbReference type="EMBL" id="BRXU01000017">
    <property type="protein sequence ID" value="GLC57053.1"/>
    <property type="molecule type" value="Genomic_DNA"/>
</dbReference>
<evidence type="ECO:0000313" key="3">
    <source>
        <dbReference type="EMBL" id="GLC57053.1"/>
    </source>
</evidence>
<evidence type="ECO:0000256" key="1">
    <source>
        <dbReference type="ARBA" id="ARBA00023172"/>
    </source>
</evidence>
<comment type="caution">
    <text evidence="3">The sequence shown here is derived from an EMBL/GenBank/DDBJ whole genome shotgun (WGS) entry which is preliminary data.</text>
</comment>
<organism evidence="3 4">
    <name type="scientific">Pleodorina starrii</name>
    <dbReference type="NCBI Taxonomy" id="330485"/>
    <lineage>
        <taxon>Eukaryota</taxon>
        <taxon>Viridiplantae</taxon>
        <taxon>Chlorophyta</taxon>
        <taxon>core chlorophytes</taxon>
        <taxon>Chlorophyceae</taxon>
        <taxon>CS clade</taxon>
        <taxon>Chlamydomonadales</taxon>
        <taxon>Volvocaceae</taxon>
        <taxon>Pleodorina</taxon>
    </lineage>
</organism>
<dbReference type="GO" id="GO:0006310">
    <property type="term" value="P:DNA recombination"/>
    <property type="evidence" value="ECO:0007669"/>
    <property type="project" value="UniProtKB-KW"/>
</dbReference>
<keyword evidence="4" id="KW-1185">Reference proteome</keyword>
<dbReference type="Gene3D" id="1.10.443.10">
    <property type="entry name" value="Intergrase catalytic core"/>
    <property type="match status" value="1"/>
</dbReference>
<dbReference type="GO" id="GO:0003677">
    <property type="term" value="F:DNA binding"/>
    <property type="evidence" value="ECO:0007669"/>
    <property type="project" value="InterPro"/>
</dbReference>